<name>A0A9W6BCY5_9CHLO</name>
<feature type="region of interest" description="Disordered" evidence="1">
    <location>
        <begin position="994"/>
        <end position="1043"/>
    </location>
</feature>
<feature type="region of interest" description="Disordered" evidence="1">
    <location>
        <begin position="1091"/>
        <end position="1123"/>
    </location>
</feature>
<organism evidence="2 3">
    <name type="scientific">Pleodorina starrii</name>
    <dbReference type="NCBI Taxonomy" id="330485"/>
    <lineage>
        <taxon>Eukaryota</taxon>
        <taxon>Viridiplantae</taxon>
        <taxon>Chlorophyta</taxon>
        <taxon>core chlorophytes</taxon>
        <taxon>Chlorophyceae</taxon>
        <taxon>CS clade</taxon>
        <taxon>Chlamydomonadales</taxon>
        <taxon>Volvocaceae</taxon>
        <taxon>Pleodorina</taxon>
    </lineage>
</organism>
<feature type="region of interest" description="Disordered" evidence="1">
    <location>
        <begin position="1300"/>
        <end position="1331"/>
    </location>
</feature>
<feature type="compositionally biased region" description="Pro residues" evidence="1">
    <location>
        <begin position="1097"/>
        <end position="1108"/>
    </location>
</feature>
<protein>
    <submittedName>
        <fullName evidence="2">Uncharacterized protein</fullName>
    </submittedName>
</protein>
<keyword evidence="3" id="KW-1185">Reference proteome</keyword>
<feature type="compositionally biased region" description="Pro residues" evidence="1">
    <location>
        <begin position="92"/>
        <end position="101"/>
    </location>
</feature>
<feature type="compositionally biased region" description="Gly residues" evidence="1">
    <location>
        <begin position="437"/>
        <end position="449"/>
    </location>
</feature>
<feature type="region of interest" description="Disordered" evidence="1">
    <location>
        <begin position="481"/>
        <end position="542"/>
    </location>
</feature>
<feature type="compositionally biased region" description="Pro residues" evidence="1">
    <location>
        <begin position="1304"/>
        <end position="1314"/>
    </location>
</feature>
<dbReference type="Proteomes" id="UP001165080">
    <property type="component" value="Unassembled WGS sequence"/>
</dbReference>
<dbReference type="EMBL" id="BRXU01000002">
    <property type="protein sequence ID" value="GLC49495.1"/>
    <property type="molecule type" value="Genomic_DNA"/>
</dbReference>
<feature type="compositionally biased region" description="Low complexity" evidence="1">
    <location>
        <begin position="1008"/>
        <end position="1030"/>
    </location>
</feature>
<proteinExistence type="predicted"/>
<feature type="compositionally biased region" description="Low complexity" evidence="1">
    <location>
        <begin position="763"/>
        <end position="779"/>
    </location>
</feature>
<evidence type="ECO:0000256" key="1">
    <source>
        <dbReference type="SAM" id="MobiDB-lite"/>
    </source>
</evidence>
<accession>A0A9W6BCY5</accession>
<sequence>MVMPFPNDASLESVVTQWQPWDLCFPFELEPLPWSFRDARHWAECHLPYVLEEQRAHLWFEVGKHFAVGFGGLGGGLRWTPLVRPSVQWGAPAPPPPPPPSSSSEGGGDSSSSAAWWGPQWCCSLVRFDLAPQPGPVWAQPVRRLNDVVLLTNDPGGERPHEVQMALGVVRAMPPSHGGDDGGDGSEQPVAGAAAAAGRGYEIAVFAPKGSPLARALGKTLRRPGEWAIAYAGSLAPYIPMYDTLQAWRRPGAPEVPPLLQLLIDQPTATVATANAKSGSRRALPYTASQGADGEDDPGPDVVSGRHTRYALQALASAVQSYCEDTLQLSGHEAVLQVALSYVDLGLGLLEGPDVLPPRGTTLAPGKEVRGGTAPTAEEAAAAAAAAPAAGVDDGAAAAPLDSQLAAATAVADEGEGEGEEREDGTVGAVGAPAVIGNGGDGGVADGGGADSDIGVADGGASPSAAACGSACEVASLASVSSDSSCNDSGSDDSGSESGTGPGSPPPGPEPQELSPPLPDREPVRELQGPEPFSEAAPAPAPVATCARNRIRLSLPVPIPLPPPAPASIISTAAEVVLLQGPPSSRRGPQHHLHSGSGNSSGKSAASVGGGARMTAVVGSGLVSVLAALSPAGRAVLVCAHPNDRVAQLAASFLPQLQRPELQFAGSGAMQREGLRAGGPLLRTGDCVALHSGGFTCGELNLQSRVNQRLFAALHGPDGWYGTLQQLLRLQNASEAQLRKWSGEGGEGTPPSRQGQQAGGQGAAAHTTTITTTTTTTTSGAARAGGYLQARLRLLLCRLRRQAETLLADLPSAAWVPEAEVEAIESEQEAADDVSLAAAFRVGSERGRALLEELLRAAAAVESELASTSSEQLQAALLPGLRKVPARARAGVADSSAAAAGSGCGGGAGNDRVCLLVVALCELLAAVCSCRGLPSLRLGMGGLVGGRRQQAQEASAPTHVQQLETIWGRDGWIRTVSELRRLVQLPTRDCLRSWDPESQSTREEAASDLHQQQQQPAAVAAETTATTAAAGGSSCRGGDEALGGGATSTSISAGLLTQLTRLSELVPALKLAVQPGAGVAAAVAAAAGASAETAPTKSPPPASPPPSSPKEKEKEEEEGSLESLLSRLSEACDDAANFLPLLDEVAVWRALWQQQLQEARQQVRLPPRQQPLLIRALLETAPGGAEVAAAAAAAGASGDVGGGDGDGGGGDCYNDLLAEMFRSQLGRVMGLLERLDEEQPDVRGCVSREALSRYCLRSARVVFSTVSGLTRREVREAAVAVGSCILEGANQVLTSELAAALGMQPPPPPPPPQPSAAAADAAAGGGDDRAEVGAEVGGKLAAVPTTPWPRLLVLAADPLVEADGRPRMQPRVLSELARRSSYRLNVFEGLQQRGWSTLTL</sequence>
<feature type="region of interest" description="Disordered" evidence="1">
    <location>
        <begin position="407"/>
        <end position="449"/>
    </location>
</feature>
<feature type="region of interest" description="Disordered" evidence="1">
    <location>
        <begin position="581"/>
        <end position="608"/>
    </location>
</feature>
<feature type="region of interest" description="Disordered" evidence="1">
    <location>
        <begin position="275"/>
        <end position="300"/>
    </location>
</feature>
<comment type="caution">
    <text evidence="2">The sequence shown here is derived from an EMBL/GenBank/DDBJ whole genome shotgun (WGS) entry which is preliminary data.</text>
</comment>
<dbReference type="PANTHER" id="PTHR40903:SF1">
    <property type="entry name" value="HYPHALLY REGULATED CELL WALL PROTEIN 3"/>
    <property type="match status" value="1"/>
</dbReference>
<reference evidence="2 3" key="1">
    <citation type="journal article" date="2023" name="Commun. Biol.">
        <title>Reorganization of the ancestral sex-determining regions during the evolution of trioecy in Pleodorina starrii.</title>
        <authorList>
            <person name="Takahashi K."/>
            <person name="Suzuki S."/>
            <person name="Kawai-Toyooka H."/>
            <person name="Yamamoto K."/>
            <person name="Hamaji T."/>
            <person name="Ootsuki R."/>
            <person name="Yamaguchi H."/>
            <person name="Kawachi M."/>
            <person name="Higashiyama T."/>
            <person name="Nozaki H."/>
        </authorList>
    </citation>
    <scope>NUCLEOTIDE SEQUENCE [LARGE SCALE GENOMIC DNA]</scope>
    <source>
        <strain evidence="2 3">NIES-4479</strain>
    </source>
</reference>
<feature type="compositionally biased region" description="Pro residues" evidence="1">
    <location>
        <begin position="503"/>
        <end position="518"/>
    </location>
</feature>
<feature type="compositionally biased region" description="Acidic residues" evidence="1">
    <location>
        <begin position="413"/>
        <end position="423"/>
    </location>
</feature>
<feature type="region of interest" description="Disordered" evidence="1">
    <location>
        <begin position="740"/>
        <end position="779"/>
    </location>
</feature>
<feature type="compositionally biased region" description="Low complexity" evidence="1">
    <location>
        <begin position="530"/>
        <end position="542"/>
    </location>
</feature>
<evidence type="ECO:0000313" key="3">
    <source>
        <dbReference type="Proteomes" id="UP001165080"/>
    </source>
</evidence>
<feature type="region of interest" description="Disordered" evidence="1">
    <location>
        <begin position="353"/>
        <end position="377"/>
    </location>
</feature>
<evidence type="ECO:0000313" key="2">
    <source>
        <dbReference type="EMBL" id="GLC49495.1"/>
    </source>
</evidence>
<gene>
    <name evidence="2" type="primary">PLEST011845</name>
    <name evidence="2" type="ORF">PLESTB_000225300</name>
</gene>
<feature type="compositionally biased region" description="Low complexity" evidence="1">
    <location>
        <begin position="595"/>
        <end position="607"/>
    </location>
</feature>
<feature type="compositionally biased region" description="Basic and acidic residues" evidence="1">
    <location>
        <begin position="994"/>
        <end position="1007"/>
    </location>
</feature>
<dbReference type="PANTHER" id="PTHR40903">
    <property type="entry name" value="GLYCINE-RICH CELL WALL STRUCTURAL PROTEIN 1-LIKE"/>
    <property type="match status" value="1"/>
</dbReference>
<feature type="region of interest" description="Disordered" evidence="1">
    <location>
        <begin position="88"/>
        <end position="114"/>
    </location>
</feature>